<keyword evidence="3 6" id="KW-0812">Transmembrane</keyword>
<name>A0A1H8DSQ2_9BURK</name>
<feature type="transmembrane region" description="Helical" evidence="6">
    <location>
        <begin position="122"/>
        <end position="143"/>
    </location>
</feature>
<protein>
    <submittedName>
        <fullName evidence="8">Threonine/homoserine efflux transporter RhtA</fullName>
    </submittedName>
</protein>
<feature type="transmembrane region" description="Helical" evidence="6">
    <location>
        <begin position="248"/>
        <end position="266"/>
    </location>
</feature>
<dbReference type="PANTHER" id="PTHR32322:SF2">
    <property type="entry name" value="EAMA DOMAIN-CONTAINING PROTEIN"/>
    <property type="match status" value="1"/>
</dbReference>
<sequence length="300" mass="32151">MHYSSYARLLLLGAIWGFSFLFMRMVAPVLGAVPTAFFRVLFASLGLIVILMVLRTRWQFQGKFRQTLLLGAINSGIPFLMYTFAARLLPAGYSAIFNATAPLMGVLIGALFFQEAISPRKLVGVITGLAGVTLLTAVGPVAIGWPEMLGALACLVATSCYGFSGFLTQRWIHQRGGLDPKLVAMGSQFGATLLLLPFFATSTLAAPPASWGTPMLWLALAALGLLCTAWAYILFFRLMEDIGPVRSLTVTFLVPAFGVLWGALFLGEQVSWAHLAGGGMIGLALWLVVSQAAPKAATRT</sequence>
<feature type="transmembrane region" description="Helical" evidence="6">
    <location>
        <begin position="66"/>
        <end position="85"/>
    </location>
</feature>
<feature type="transmembrane region" description="Helical" evidence="6">
    <location>
        <begin position="215"/>
        <end position="236"/>
    </location>
</feature>
<evidence type="ECO:0000256" key="3">
    <source>
        <dbReference type="ARBA" id="ARBA00022692"/>
    </source>
</evidence>
<dbReference type="InterPro" id="IPR000620">
    <property type="entry name" value="EamA_dom"/>
</dbReference>
<feature type="transmembrane region" description="Helical" evidence="6">
    <location>
        <begin position="36"/>
        <end position="54"/>
    </location>
</feature>
<keyword evidence="4 6" id="KW-1133">Transmembrane helix</keyword>
<dbReference type="SUPFAM" id="SSF103481">
    <property type="entry name" value="Multidrug resistance efflux transporter EmrE"/>
    <property type="match status" value="2"/>
</dbReference>
<evidence type="ECO:0000313" key="9">
    <source>
        <dbReference type="Proteomes" id="UP000199531"/>
    </source>
</evidence>
<dbReference type="GO" id="GO:0016020">
    <property type="term" value="C:membrane"/>
    <property type="evidence" value="ECO:0007669"/>
    <property type="project" value="UniProtKB-SubCell"/>
</dbReference>
<accession>A0A1H8DSQ2</accession>
<feature type="transmembrane region" description="Helical" evidence="6">
    <location>
        <begin position="91"/>
        <end position="113"/>
    </location>
</feature>
<keyword evidence="9" id="KW-1185">Reference proteome</keyword>
<dbReference type="RefSeq" id="WP_091813282.1">
    <property type="nucleotide sequence ID" value="NZ_FOCW01000001.1"/>
</dbReference>
<dbReference type="AlphaFoldDB" id="A0A1H8DSQ2"/>
<feature type="domain" description="EamA" evidence="7">
    <location>
        <begin position="149"/>
        <end position="289"/>
    </location>
</feature>
<dbReference type="Proteomes" id="UP000199531">
    <property type="component" value="Unassembled WGS sequence"/>
</dbReference>
<dbReference type="PANTHER" id="PTHR32322">
    <property type="entry name" value="INNER MEMBRANE TRANSPORTER"/>
    <property type="match status" value="1"/>
</dbReference>
<evidence type="ECO:0000256" key="4">
    <source>
        <dbReference type="ARBA" id="ARBA00022989"/>
    </source>
</evidence>
<comment type="subcellular location">
    <subcellularLocation>
        <location evidence="1">Membrane</location>
        <topology evidence="1">Multi-pass membrane protein</topology>
    </subcellularLocation>
</comment>
<reference evidence="8 9" key="1">
    <citation type="submission" date="2016-10" db="EMBL/GenBank/DDBJ databases">
        <authorList>
            <person name="de Groot N.N."/>
        </authorList>
    </citation>
    <scope>NUCLEOTIDE SEQUENCE [LARGE SCALE GENOMIC DNA]</scope>
    <source>
        <strain evidence="8 9">DSM 15123</strain>
    </source>
</reference>
<dbReference type="OrthoDB" id="9810556at2"/>
<dbReference type="Pfam" id="PF00892">
    <property type="entry name" value="EamA"/>
    <property type="match status" value="2"/>
</dbReference>
<evidence type="ECO:0000256" key="6">
    <source>
        <dbReference type="SAM" id="Phobius"/>
    </source>
</evidence>
<dbReference type="STRING" id="1121117.SAMN02745977_00440"/>
<dbReference type="InterPro" id="IPR050638">
    <property type="entry name" value="AA-Vitamin_Transporters"/>
</dbReference>
<feature type="transmembrane region" description="Helical" evidence="6">
    <location>
        <begin position="9"/>
        <end position="30"/>
    </location>
</feature>
<proteinExistence type="inferred from homology"/>
<organism evidence="8 9">
    <name type="scientific">Brachymonas denitrificans DSM 15123</name>
    <dbReference type="NCBI Taxonomy" id="1121117"/>
    <lineage>
        <taxon>Bacteria</taxon>
        <taxon>Pseudomonadati</taxon>
        <taxon>Pseudomonadota</taxon>
        <taxon>Betaproteobacteria</taxon>
        <taxon>Burkholderiales</taxon>
        <taxon>Comamonadaceae</taxon>
        <taxon>Brachymonas</taxon>
    </lineage>
</organism>
<feature type="domain" description="EamA" evidence="7">
    <location>
        <begin position="9"/>
        <end position="136"/>
    </location>
</feature>
<keyword evidence="5 6" id="KW-0472">Membrane</keyword>
<feature type="transmembrane region" description="Helical" evidence="6">
    <location>
        <begin position="272"/>
        <end position="289"/>
    </location>
</feature>
<feature type="transmembrane region" description="Helical" evidence="6">
    <location>
        <begin position="189"/>
        <end position="209"/>
    </location>
</feature>
<comment type="similarity">
    <text evidence="2">Belongs to the EamA transporter family.</text>
</comment>
<evidence type="ECO:0000259" key="7">
    <source>
        <dbReference type="Pfam" id="PF00892"/>
    </source>
</evidence>
<gene>
    <name evidence="8" type="ORF">SAMN02745977_00440</name>
</gene>
<evidence type="ECO:0000256" key="5">
    <source>
        <dbReference type="ARBA" id="ARBA00023136"/>
    </source>
</evidence>
<feature type="transmembrane region" description="Helical" evidence="6">
    <location>
        <begin position="149"/>
        <end position="168"/>
    </location>
</feature>
<evidence type="ECO:0000256" key="2">
    <source>
        <dbReference type="ARBA" id="ARBA00007362"/>
    </source>
</evidence>
<dbReference type="EMBL" id="FOCW01000001">
    <property type="protein sequence ID" value="SEN10351.1"/>
    <property type="molecule type" value="Genomic_DNA"/>
</dbReference>
<evidence type="ECO:0000313" key="8">
    <source>
        <dbReference type="EMBL" id="SEN10351.1"/>
    </source>
</evidence>
<dbReference type="Gene3D" id="1.10.3730.20">
    <property type="match status" value="1"/>
</dbReference>
<evidence type="ECO:0000256" key="1">
    <source>
        <dbReference type="ARBA" id="ARBA00004141"/>
    </source>
</evidence>
<dbReference type="InterPro" id="IPR037185">
    <property type="entry name" value="EmrE-like"/>
</dbReference>